<proteinExistence type="predicted"/>
<feature type="compositionally biased region" description="Basic and acidic residues" evidence="4">
    <location>
        <begin position="292"/>
        <end position="302"/>
    </location>
</feature>
<evidence type="ECO:0000256" key="1">
    <source>
        <dbReference type="ARBA" id="ARBA00022723"/>
    </source>
</evidence>
<gene>
    <name evidence="7" type="ORF">ABMA27_014126</name>
</gene>
<feature type="compositionally biased region" description="Low complexity" evidence="4">
    <location>
        <begin position="43"/>
        <end position="60"/>
    </location>
</feature>
<organism evidence="7 8">
    <name type="scientific">Loxostege sticticalis</name>
    <name type="common">Beet webworm moth</name>
    <dbReference type="NCBI Taxonomy" id="481309"/>
    <lineage>
        <taxon>Eukaryota</taxon>
        <taxon>Metazoa</taxon>
        <taxon>Ecdysozoa</taxon>
        <taxon>Arthropoda</taxon>
        <taxon>Hexapoda</taxon>
        <taxon>Insecta</taxon>
        <taxon>Pterygota</taxon>
        <taxon>Neoptera</taxon>
        <taxon>Endopterygota</taxon>
        <taxon>Lepidoptera</taxon>
        <taxon>Glossata</taxon>
        <taxon>Ditrysia</taxon>
        <taxon>Pyraloidea</taxon>
        <taxon>Crambidae</taxon>
        <taxon>Pyraustinae</taxon>
        <taxon>Loxostege</taxon>
    </lineage>
</organism>
<evidence type="ECO:0000313" key="7">
    <source>
        <dbReference type="EMBL" id="KAL0894080.1"/>
    </source>
</evidence>
<feature type="domain" description="PWWP" evidence="5">
    <location>
        <begin position="144"/>
        <end position="210"/>
    </location>
</feature>
<comment type="caution">
    <text evidence="7">The sequence shown here is derived from an EMBL/GenBank/DDBJ whole genome shotgun (WGS) entry which is preliminary data.</text>
</comment>
<name>A0ABR3ICT4_LOXSC</name>
<dbReference type="PANTHER" id="PTHR15999:SF2">
    <property type="entry name" value="ZINC FINGER CW-TYPE PWWP DOMAIN PROTEIN 1"/>
    <property type="match status" value="1"/>
</dbReference>
<dbReference type="SUPFAM" id="SSF63748">
    <property type="entry name" value="Tudor/PWWP/MBT"/>
    <property type="match status" value="1"/>
</dbReference>
<evidence type="ECO:0000256" key="4">
    <source>
        <dbReference type="SAM" id="MobiDB-lite"/>
    </source>
</evidence>
<keyword evidence="8" id="KW-1185">Reference proteome</keyword>
<sequence length="433" mass="49707">MDLQGDLPSAKTAKEPEEGAQQPLSQIVMSPPMENRPTGTQVSEISSSSQCKSSYKDSLSQPAPGMTQRQRLLWLQKRHKTGLWVQCDDCDRWRYLPHILDSKELPNKWYCKMNPDRSAADCSVPEKPIRPRDEEDLIHSEYSAGSVVLARLPGWPWWPAMVEDCPDTEQYYWLDGFSDIPTYYNVVFFDSYEATRAWIAPQNLKPYNANKRAMKHAVKDKRYKNRLEVAYKQADDADMLPLSERLAKYSFLNRYKGTIGEPKELTREELLKFKNKLKRKLNIDFSDDSDSDENHQSDRDSVSPKIRKQSMKNKNVILIGTPKRRKVNKDLPDQANDEVVDTNTSIIIQSSPTPNIESEQNEEQVEAIFKQPNSLTVQIGSTAVNETMNLDDDSSKTYLPERKLDTNQSTDLSQSQTEIHVRIASPSSDDFEF</sequence>
<dbReference type="Pfam" id="PF00855">
    <property type="entry name" value="PWWP"/>
    <property type="match status" value="1"/>
</dbReference>
<evidence type="ECO:0000256" key="3">
    <source>
        <dbReference type="ARBA" id="ARBA00022833"/>
    </source>
</evidence>
<dbReference type="CDD" id="cd20145">
    <property type="entry name" value="PWWP_ZCWPW1"/>
    <property type="match status" value="1"/>
</dbReference>
<feature type="compositionally biased region" description="Polar residues" evidence="4">
    <location>
        <begin position="406"/>
        <end position="418"/>
    </location>
</feature>
<reference evidence="7 8" key="1">
    <citation type="submission" date="2024-06" db="EMBL/GenBank/DDBJ databases">
        <title>A chromosome-level genome assembly of beet webworm, Loxostege sticticalis.</title>
        <authorList>
            <person name="Zhang Y."/>
        </authorList>
    </citation>
    <scope>NUCLEOTIDE SEQUENCE [LARGE SCALE GENOMIC DNA]</scope>
    <source>
        <strain evidence="7">AQ026</strain>
        <tissue evidence="7">Whole body</tissue>
    </source>
</reference>
<protein>
    <recommendedName>
        <fullName evidence="9">Zinc finger CW-type PWWP domain protein 1</fullName>
    </recommendedName>
</protein>
<dbReference type="PROSITE" id="PS51050">
    <property type="entry name" value="ZF_CW"/>
    <property type="match status" value="1"/>
</dbReference>
<dbReference type="Gene3D" id="2.30.30.140">
    <property type="match status" value="1"/>
</dbReference>
<dbReference type="PROSITE" id="PS50812">
    <property type="entry name" value="PWWP"/>
    <property type="match status" value="1"/>
</dbReference>
<evidence type="ECO:0008006" key="9">
    <source>
        <dbReference type="Google" id="ProtNLM"/>
    </source>
</evidence>
<evidence type="ECO:0000259" key="5">
    <source>
        <dbReference type="PROSITE" id="PS50812"/>
    </source>
</evidence>
<dbReference type="InterPro" id="IPR000313">
    <property type="entry name" value="PWWP_dom"/>
</dbReference>
<feature type="region of interest" description="Disordered" evidence="4">
    <location>
        <begin position="388"/>
        <end position="433"/>
    </location>
</feature>
<keyword evidence="2" id="KW-0863">Zinc-finger</keyword>
<evidence type="ECO:0000259" key="6">
    <source>
        <dbReference type="PROSITE" id="PS51050"/>
    </source>
</evidence>
<evidence type="ECO:0000313" key="8">
    <source>
        <dbReference type="Proteomes" id="UP001549920"/>
    </source>
</evidence>
<dbReference type="PANTHER" id="PTHR15999">
    <property type="entry name" value="ZINC FINGER CW-TYPE PWWP DOMAIN PROTEIN 1"/>
    <property type="match status" value="1"/>
</dbReference>
<dbReference type="InterPro" id="IPR011124">
    <property type="entry name" value="Znf_CW"/>
</dbReference>
<dbReference type="InterPro" id="IPR042778">
    <property type="entry name" value="ZCWPW1/ZCWPW2"/>
</dbReference>
<keyword evidence="3" id="KW-0862">Zinc</keyword>
<dbReference type="SMART" id="SM00293">
    <property type="entry name" value="PWWP"/>
    <property type="match status" value="1"/>
</dbReference>
<dbReference type="Proteomes" id="UP001549920">
    <property type="component" value="Unassembled WGS sequence"/>
</dbReference>
<evidence type="ECO:0000256" key="2">
    <source>
        <dbReference type="ARBA" id="ARBA00022771"/>
    </source>
</evidence>
<dbReference type="EMBL" id="JBEUOH010000005">
    <property type="protein sequence ID" value="KAL0894080.1"/>
    <property type="molecule type" value="Genomic_DNA"/>
</dbReference>
<feature type="region of interest" description="Disordered" evidence="4">
    <location>
        <begin position="284"/>
        <end position="312"/>
    </location>
</feature>
<feature type="region of interest" description="Disordered" evidence="4">
    <location>
        <begin position="1"/>
        <end position="64"/>
    </location>
</feature>
<accession>A0ABR3ICT4</accession>
<dbReference type="Gene3D" id="3.30.40.100">
    <property type="match status" value="1"/>
</dbReference>
<feature type="compositionally biased region" description="Basic and acidic residues" evidence="4">
    <location>
        <begin position="393"/>
        <end position="405"/>
    </location>
</feature>
<keyword evidence="1" id="KW-0479">Metal-binding</keyword>
<dbReference type="Pfam" id="PF07496">
    <property type="entry name" value="zf-CW"/>
    <property type="match status" value="1"/>
</dbReference>
<feature type="domain" description="CW-type" evidence="6">
    <location>
        <begin position="78"/>
        <end position="130"/>
    </location>
</feature>